<comment type="caution">
    <text evidence="1">The sequence shown here is derived from an EMBL/GenBank/DDBJ whole genome shotgun (WGS) entry which is preliminary data.</text>
</comment>
<reference evidence="1 2" key="1">
    <citation type="journal article" date="2020" name="Nature">
        <title>Six reference-quality genomes reveal evolution of bat adaptations.</title>
        <authorList>
            <person name="Jebb D."/>
            <person name="Huang Z."/>
            <person name="Pippel M."/>
            <person name="Hughes G.M."/>
            <person name="Lavrichenko K."/>
            <person name="Devanna P."/>
            <person name="Winkler S."/>
            <person name="Jermiin L.S."/>
            <person name="Skirmuntt E.C."/>
            <person name="Katzourakis A."/>
            <person name="Burkitt-Gray L."/>
            <person name="Ray D.A."/>
            <person name="Sullivan K.A.M."/>
            <person name="Roscito J.G."/>
            <person name="Kirilenko B.M."/>
            <person name="Davalos L.M."/>
            <person name="Corthals A.P."/>
            <person name="Power M.L."/>
            <person name="Jones G."/>
            <person name="Ransome R.D."/>
            <person name="Dechmann D.K.N."/>
            <person name="Locatelli A.G."/>
            <person name="Puechmaille S.J."/>
            <person name="Fedrigo O."/>
            <person name="Jarvis E.D."/>
            <person name="Hiller M."/>
            <person name="Vernes S.C."/>
            <person name="Myers E.W."/>
            <person name="Teeling E.C."/>
        </authorList>
    </citation>
    <scope>NUCLEOTIDE SEQUENCE [LARGE SCALE GENOMIC DNA]</scope>
    <source>
        <strain evidence="1">MRouAeg1</strain>
        <tissue evidence="1">Muscle</tissue>
    </source>
</reference>
<dbReference type="EMBL" id="JACASE010000007">
    <property type="protein sequence ID" value="KAF6449137.1"/>
    <property type="molecule type" value="Genomic_DNA"/>
</dbReference>
<dbReference type="AlphaFoldDB" id="A0A7J8FN21"/>
<proteinExistence type="predicted"/>
<evidence type="ECO:0000313" key="1">
    <source>
        <dbReference type="EMBL" id="KAF6449137.1"/>
    </source>
</evidence>
<name>A0A7J8FN21_ROUAE</name>
<dbReference type="Proteomes" id="UP000593571">
    <property type="component" value="Unassembled WGS sequence"/>
</dbReference>
<accession>A0A7J8FN21</accession>
<sequence>MASGDSGMEMHNKLASICLMVGKYLHMECMARHGTSRDLIRHSLLHHGWDQIMEYSRLQDRMAACCLISLQGIVWQGMKPSEKGLQNLSQWLEATWSTAKISA</sequence>
<evidence type="ECO:0000313" key="2">
    <source>
        <dbReference type="Proteomes" id="UP000593571"/>
    </source>
</evidence>
<gene>
    <name evidence="1" type="ORF">HJG63_019216</name>
</gene>
<keyword evidence="2" id="KW-1185">Reference proteome</keyword>
<organism evidence="1 2">
    <name type="scientific">Rousettus aegyptiacus</name>
    <name type="common">Egyptian fruit bat</name>
    <name type="synonym">Pteropus aegyptiacus</name>
    <dbReference type="NCBI Taxonomy" id="9407"/>
    <lineage>
        <taxon>Eukaryota</taxon>
        <taxon>Metazoa</taxon>
        <taxon>Chordata</taxon>
        <taxon>Craniata</taxon>
        <taxon>Vertebrata</taxon>
        <taxon>Euteleostomi</taxon>
        <taxon>Mammalia</taxon>
        <taxon>Eutheria</taxon>
        <taxon>Laurasiatheria</taxon>
        <taxon>Chiroptera</taxon>
        <taxon>Yinpterochiroptera</taxon>
        <taxon>Pteropodoidea</taxon>
        <taxon>Pteropodidae</taxon>
        <taxon>Rousettinae</taxon>
        <taxon>Rousettus</taxon>
    </lineage>
</organism>
<protein>
    <submittedName>
        <fullName evidence="1">TIA1 cytotoxic granule associated RNA binding protein</fullName>
    </submittedName>
</protein>